<dbReference type="InterPro" id="IPR036273">
    <property type="entry name" value="CRAL/TRIO_N_dom_sf"/>
</dbReference>
<reference evidence="3" key="1">
    <citation type="submission" date="2015-04" db="UniProtKB">
        <authorList>
            <consortium name="EnsemblPlants"/>
        </authorList>
    </citation>
    <scope>IDENTIFICATION</scope>
</reference>
<dbReference type="Proteomes" id="UP000026961">
    <property type="component" value="Chromosome 5"/>
</dbReference>
<sequence length="283" mass="32760">MSFLLKTRSESDKPKSPSPEELQQKIVQVRELLGSLTAEMPAFLSDTTIRRFLRARNWSTEQATKSLKETVKWRHQYRPESICWDDIADKEYEGRRSYIADYLDAKGRSILITKPTIKGRVSGKEQIKHFVYLLESLAMNSADEQEEHVTWLIDLRGWSISSTPLSTSRESMHIVQNYYPGIIAVAILSNTPRIFESFWKIIKHFLEAKMNEKVKFVYTNNPESHKIVSEIFNMDQLETAFGGRNSITIDIENYAERMRRSDLTRGVLTLSIQTDTNLISGHH</sequence>
<dbReference type="PROSITE" id="PS50191">
    <property type="entry name" value="CRAL_TRIO"/>
    <property type="match status" value="1"/>
</dbReference>
<evidence type="ECO:0000313" key="3">
    <source>
        <dbReference type="EnsemblPlants" id="OGLUM05G09720.2"/>
    </source>
</evidence>
<dbReference type="PANTHER" id="PTHR45824">
    <property type="entry name" value="GH16843P"/>
    <property type="match status" value="1"/>
</dbReference>
<proteinExistence type="predicted"/>
<feature type="domain" description="CRAL-TRIO" evidence="2">
    <location>
        <begin position="98"/>
        <end position="249"/>
    </location>
</feature>
<dbReference type="PANTHER" id="PTHR45824:SF7">
    <property type="entry name" value="OS05G0267800 PROTEIN"/>
    <property type="match status" value="1"/>
</dbReference>
<name>A0A0D9ZWF8_9ORYZ</name>
<dbReference type="EnsemblPlants" id="OGLUM05G09720.2">
    <property type="protein sequence ID" value="OGLUM05G09720.2"/>
    <property type="gene ID" value="OGLUM05G09720"/>
</dbReference>
<feature type="region of interest" description="Disordered" evidence="1">
    <location>
        <begin position="1"/>
        <end position="21"/>
    </location>
</feature>
<dbReference type="InterPro" id="IPR001251">
    <property type="entry name" value="CRAL-TRIO_dom"/>
</dbReference>
<keyword evidence="4" id="KW-1185">Reference proteome</keyword>
<dbReference type="Gramene" id="OGLUM05G09720.2">
    <property type="protein sequence ID" value="OGLUM05G09720.2"/>
    <property type="gene ID" value="OGLUM05G09720"/>
</dbReference>
<dbReference type="GO" id="GO:0008526">
    <property type="term" value="F:phosphatidylinositol transfer activity"/>
    <property type="evidence" value="ECO:0007669"/>
    <property type="project" value="TreeGrafter"/>
</dbReference>
<evidence type="ECO:0000259" key="2">
    <source>
        <dbReference type="PROSITE" id="PS50191"/>
    </source>
</evidence>
<dbReference type="FunFam" id="3.40.525.10:FF:000024">
    <property type="entry name" value="Sec14p-like phosphatidylinositol transfer family protein"/>
    <property type="match status" value="1"/>
</dbReference>
<dbReference type="InterPro" id="IPR036865">
    <property type="entry name" value="CRAL-TRIO_dom_sf"/>
</dbReference>
<dbReference type="InterPro" id="IPR011074">
    <property type="entry name" value="CRAL/TRIO_N_dom"/>
</dbReference>
<evidence type="ECO:0000256" key="1">
    <source>
        <dbReference type="SAM" id="MobiDB-lite"/>
    </source>
</evidence>
<dbReference type="eggNOG" id="KOG1470">
    <property type="taxonomic scope" value="Eukaryota"/>
</dbReference>
<dbReference type="SUPFAM" id="SSF52087">
    <property type="entry name" value="CRAL/TRIO domain"/>
    <property type="match status" value="1"/>
</dbReference>
<evidence type="ECO:0000313" key="4">
    <source>
        <dbReference type="Proteomes" id="UP000026961"/>
    </source>
</evidence>
<dbReference type="InterPro" id="IPR052578">
    <property type="entry name" value="PI_Transfer_CRAL-TRIO"/>
</dbReference>
<dbReference type="SUPFAM" id="SSF46938">
    <property type="entry name" value="CRAL/TRIO N-terminal domain"/>
    <property type="match status" value="1"/>
</dbReference>
<protein>
    <recommendedName>
        <fullName evidence="2">CRAL-TRIO domain-containing protein</fullName>
    </recommendedName>
</protein>
<dbReference type="SMART" id="SM00516">
    <property type="entry name" value="SEC14"/>
    <property type="match status" value="1"/>
</dbReference>
<dbReference type="Pfam" id="PF00650">
    <property type="entry name" value="CRAL_TRIO"/>
    <property type="match status" value="1"/>
</dbReference>
<reference evidence="3" key="2">
    <citation type="submission" date="2018-05" db="EMBL/GenBank/DDBJ databases">
        <title>OgluRS3 (Oryza glumaepatula Reference Sequence Version 3).</title>
        <authorList>
            <person name="Zhang J."/>
            <person name="Kudrna D."/>
            <person name="Lee S."/>
            <person name="Talag J."/>
            <person name="Welchert J."/>
            <person name="Wing R.A."/>
        </authorList>
    </citation>
    <scope>NUCLEOTIDE SEQUENCE [LARGE SCALE GENOMIC DNA]</scope>
</reference>
<accession>A0A0D9ZWF8</accession>
<organism evidence="3">
    <name type="scientific">Oryza glumipatula</name>
    <dbReference type="NCBI Taxonomy" id="40148"/>
    <lineage>
        <taxon>Eukaryota</taxon>
        <taxon>Viridiplantae</taxon>
        <taxon>Streptophyta</taxon>
        <taxon>Embryophyta</taxon>
        <taxon>Tracheophyta</taxon>
        <taxon>Spermatophyta</taxon>
        <taxon>Magnoliopsida</taxon>
        <taxon>Liliopsida</taxon>
        <taxon>Poales</taxon>
        <taxon>Poaceae</taxon>
        <taxon>BOP clade</taxon>
        <taxon>Oryzoideae</taxon>
        <taxon>Oryzeae</taxon>
        <taxon>Oryzinae</taxon>
        <taxon>Oryza</taxon>
    </lineage>
</organism>
<dbReference type="CDD" id="cd00170">
    <property type="entry name" value="SEC14"/>
    <property type="match status" value="1"/>
</dbReference>
<dbReference type="Gene3D" id="3.40.525.10">
    <property type="entry name" value="CRAL-TRIO lipid binding domain"/>
    <property type="match status" value="1"/>
</dbReference>
<dbReference type="SMART" id="SM01100">
    <property type="entry name" value="CRAL_TRIO_N"/>
    <property type="match status" value="1"/>
</dbReference>
<dbReference type="AlphaFoldDB" id="A0A0D9ZWF8"/>